<dbReference type="InterPro" id="IPR032568">
    <property type="entry name" value="DUF4926"/>
</dbReference>
<reference evidence="1" key="1">
    <citation type="submission" date="2021-02" db="EMBL/GenBank/DDBJ databases">
        <title>Metagenome analyses of Stigonema ocellatum DSM 106950, Chlorogloea purpurea SAG 13.99 and Gomphosphaeria aponina DSM 107014.</title>
        <authorList>
            <person name="Marter P."/>
            <person name="Huang S."/>
        </authorList>
    </citation>
    <scope>NUCLEOTIDE SEQUENCE</scope>
    <source>
        <strain evidence="1">JP213</strain>
    </source>
</reference>
<comment type="caution">
    <text evidence="1">The sequence shown here is derived from an EMBL/GenBank/DDBJ whole genome shotgun (WGS) entry which is preliminary data.</text>
</comment>
<organism evidence="1 2">
    <name type="scientific">Gomphosphaeria aponina SAG 52.96 = DSM 107014</name>
    <dbReference type="NCBI Taxonomy" id="1521640"/>
    <lineage>
        <taxon>Bacteria</taxon>
        <taxon>Bacillati</taxon>
        <taxon>Cyanobacteriota</taxon>
        <taxon>Cyanophyceae</taxon>
        <taxon>Oscillatoriophycideae</taxon>
        <taxon>Chroococcales</taxon>
        <taxon>Gomphosphaeriaceae</taxon>
        <taxon>Gomphosphaeria</taxon>
    </lineage>
</organism>
<accession>A0A941GUL7</accession>
<evidence type="ECO:0000313" key="1">
    <source>
        <dbReference type="EMBL" id="MBR8828707.1"/>
    </source>
</evidence>
<name>A0A941GUL7_9CHRO</name>
<dbReference type="EMBL" id="JADQBC010000083">
    <property type="protein sequence ID" value="MBR8828707.1"/>
    <property type="molecule type" value="Genomic_DNA"/>
</dbReference>
<gene>
    <name evidence="1" type="ORF">DSM107014_12540</name>
</gene>
<proteinExistence type="predicted"/>
<dbReference type="Proteomes" id="UP000767446">
    <property type="component" value="Unassembled WGS sequence"/>
</dbReference>
<dbReference type="Pfam" id="PF16277">
    <property type="entry name" value="DUF4926"/>
    <property type="match status" value="1"/>
</dbReference>
<sequence>MIKLYQRIYLNRDLPQHNLKKGEIATVVDIVPHPAQGEDGYVLEVFNAIKKSIKVIIVPQSAIKPLKKDQILTIRNLANIKKY</sequence>
<protein>
    <submittedName>
        <fullName evidence="1">DUF4926 domain-containing protein</fullName>
    </submittedName>
</protein>
<evidence type="ECO:0000313" key="2">
    <source>
        <dbReference type="Proteomes" id="UP000767446"/>
    </source>
</evidence>
<dbReference type="AlphaFoldDB" id="A0A941GUL7"/>